<keyword evidence="3" id="KW-0813">Transport</keyword>
<protein>
    <submittedName>
        <fullName evidence="9">Multicomponent Na+:H+ antiporter subunit F</fullName>
    </submittedName>
</protein>
<keyword evidence="7 8" id="KW-0472">Membrane</keyword>
<dbReference type="PANTHER" id="PTHR34702:SF1">
    <property type="entry name" value="NA(+)_H(+) ANTIPORTER SUBUNIT F"/>
    <property type="match status" value="1"/>
</dbReference>
<dbReference type="PANTHER" id="PTHR34702">
    <property type="entry name" value="NA(+)/H(+) ANTIPORTER SUBUNIT F1"/>
    <property type="match status" value="1"/>
</dbReference>
<name>A0A1M6CJ96_9CLOT</name>
<dbReference type="GO" id="GO:0015385">
    <property type="term" value="F:sodium:proton antiporter activity"/>
    <property type="evidence" value="ECO:0007669"/>
    <property type="project" value="TreeGrafter"/>
</dbReference>
<evidence type="ECO:0000256" key="3">
    <source>
        <dbReference type="ARBA" id="ARBA00022448"/>
    </source>
</evidence>
<dbReference type="Pfam" id="PF04066">
    <property type="entry name" value="MrpF_PhaF"/>
    <property type="match status" value="1"/>
</dbReference>
<keyword evidence="6 8" id="KW-1133">Transmembrane helix</keyword>
<evidence type="ECO:0000256" key="8">
    <source>
        <dbReference type="SAM" id="Phobius"/>
    </source>
</evidence>
<dbReference type="AlphaFoldDB" id="A0A1M6CJ96"/>
<proteinExistence type="inferred from homology"/>
<keyword evidence="10" id="KW-1185">Reference proteome</keyword>
<dbReference type="InterPro" id="IPR007208">
    <property type="entry name" value="MrpF/PhaF-like"/>
</dbReference>
<feature type="transmembrane region" description="Helical" evidence="8">
    <location>
        <begin position="35"/>
        <end position="53"/>
    </location>
</feature>
<accession>A0A1M6CJ96</accession>
<dbReference type="Proteomes" id="UP000184080">
    <property type="component" value="Unassembled WGS sequence"/>
</dbReference>
<reference evidence="9 10" key="1">
    <citation type="submission" date="2016-11" db="EMBL/GenBank/DDBJ databases">
        <authorList>
            <person name="Jaros S."/>
            <person name="Januszkiewicz K."/>
            <person name="Wedrychowicz H."/>
        </authorList>
    </citation>
    <scope>NUCLEOTIDE SEQUENCE [LARGE SCALE GENOMIC DNA]</scope>
    <source>
        <strain evidence="9 10">DSM 21864</strain>
    </source>
</reference>
<keyword evidence="4" id="KW-1003">Cell membrane</keyword>
<dbReference type="OrthoDB" id="9799958at2"/>
<evidence type="ECO:0000313" key="9">
    <source>
        <dbReference type="EMBL" id="SHI61102.1"/>
    </source>
</evidence>
<dbReference type="RefSeq" id="WP_073004462.1">
    <property type="nucleotide sequence ID" value="NZ_FQZO01000001.1"/>
</dbReference>
<evidence type="ECO:0000256" key="4">
    <source>
        <dbReference type="ARBA" id="ARBA00022475"/>
    </source>
</evidence>
<evidence type="ECO:0000256" key="6">
    <source>
        <dbReference type="ARBA" id="ARBA00022989"/>
    </source>
</evidence>
<feature type="transmembrane region" description="Helical" evidence="8">
    <location>
        <begin position="59"/>
        <end position="79"/>
    </location>
</feature>
<evidence type="ECO:0000313" key="10">
    <source>
        <dbReference type="Proteomes" id="UP000184080"/>
    </source>
</evidence>
<comment type="subcellular location">
    <subcellularLocation>
        <location evidence="1">Cell membrane</location>
        <topology evidence="1">Multi-pass membrane protein</topology>
    </subcellularLocation>
</comment>
<keyword evidence="5 8" id="KW-0812">Transmembrane</keyword>
<sequence length="87" mass="9535">MDMSIDFIVVSIILIVLALSLIYRLYKGPHVIDRVVAADSIDVIVGLVMVVFGCYEGRALYVDLGLIVTLLGFIGTVLISKYLEGKM</sequence>
<evidence type="ECO:0000256" key="5">
    <source>
        <dbReference type="ARBA" id="ARBA00022692"/>
    </source>
</evidence>
<gene>
    <name evidence="9" type="ORF">SAMN05444401_1142</name>
</gene>
<comment type="similarity">
    <text evidence="2">Belongs to the CPA3 antiporters (TC 2.A.63) subunit F family.</text>
</comment>
<evidence type="ECO:0000256" key="7">
    <source>
        <dbReference type="ARBA" id="ARBA00023136"/>
    </source>
</evidence>
<dbReference type="EMBL" id="FQZO01000001">
    <property type="protein sequence ID" value="SHI61102.1"/>
    <property type="molecule type" value="Genomic_DNA"/>
</dbReference>
<organism evidence="9 10">
    <name type="scientific">Clostridium amylolyticum</name>
    <dbReference type="NCBI Taxonomy" id="1121298"/>
    <lineage>
        <taxon>Bacteria</taxon>
        <taxon>Bacillati</taxon>
        <taxon>Bacillota</taxon>
        <taxon>Clostridia</taxon>
        <taxon>Eubacteriales</taxon>
        <taxon>Clostridiaceae</taxon>
        <taxon>Clostridium</taxon>
    </lineage>
</organism>
<evidence type="ECO:0000256" key="2">
    <source>
        <dbReference type="ARBA" id="ARBA00009212"/>
    </source>
</evidence>
<feature type="transmembrane region" description="Helical" evidence="8">
    <location>
        <begin position="6"/>
        <end position="23"/>
    </location>
</feature>
<dbReference type="GO" id="GO:0005886">
    <property type="term" value="C:plasma membrane"/>
    <property type="evidence" value="ECO:0007669"/>
    <property type="project" value="UniProtKB-SubCell"/>
</dbReference>
<dbReference type="STRING" id="1121298.SAMN05444401_1142"/>
<evidence type="ECO:0000256" key="1">
    <source>
        <dbReference type="ARBA" id="ARBA00004651"/>
    </source>
</evidence>